<accession>A0A5S6PZD1</accession>
<feature type="compositionally biased region" description="Basic and acidic residues" evidence="1">
    <location>
        <begin position="9"/>
        <end position="22"/>
    </location>
</feature>
<protein>
    <submittedName>
        <fullName evidence="3 4">Uncharacterized protein</fullName>
    </submittedName>
</protein>
<dbReference type="Proteomes" id="UP000046395">
    <property type="component" value="Unassembled WGS sequence"/>
</dbReference>
<keyword evidence="2" id="KW-1185">Reference proteome</keyword>
<reference evidence="2" key="1">
    <citation type="submission" date="2013-11" db="EMBL/GenBank/DDBJ databases">
        <authorList>
            <person name="Aslett M."/>
        </authorList>
    </citation>
    <scope>NUCLEOTIDE SEQUENCE [LARGE SCALE GENOMIC DNA]</scope>
    <source>
        <strain evidence="2">Edinburgh</strain>
    </source>
</reference>
<evidence type="ECO:0000256" key="1">
    <source>
        <dbReference type="SAM" id="MobiDB-lite"/>
    </source>
</evidence>
<reference evidence="3 4" key="3">
    <citation type="submission" date="2019-12" db="UniProtKB">
        <authorList>
            <consortium name="WormBaseParasite"/>
        </authorList>
    </citation>
    <scope>IDENTIFICATION</scope>
</reference>
<evidence type="ECO:0000313" key="2">
    <source>
        <dbReference type="Proteomes" id="UP000046395"/>
    </source>
</evidence>
<dbReference type="AlphaFoldDB" id="A0A5S6PZD1"/>
<evidence type="ECO:0000313" key="3">
    <source>
        <dbReference type="WBParaSite" id="TMUE_0000000318.1"/>
    </source>
</evidence>
<dbReference type="WBParaSite" id="TMUE_0000000318.1">
    <property type="protein sequence ID" value="TMUE_0000000318.1"/>
    <property type="gene ID" value="WBGene00296259"/>
</dbReference>
<name>A0A5S6PZD1_TRIMR</name>
<proteinExistence type="predicted"/>
<evidence type="ECO:0000313" key="4">
    <source>
        <dbReference type="WBParaSite" id="TMUE_2000010369.1"/>
    </source>
</evidence>
<sequence length="79" mass="8830">MPLSTSFDDMTRGEDDMHKSARFDDMQTPVAGRLRLHCKQFTICPCRAVRLLFTLGILADWQTCSEIGSAPVDVNLLSV</sequence>
<reference evidence="2" key="2">
    <citation type="submission" date="2014-03" db="EMBL/GenBank/DDBJ databases">
        <title>The whipworm genome and dual-species transcriptomics of an intimate host-pathogen interaction.</title>
        <authorList>
            <person name="Foth B.J."/>
            <person name="Tsai I.J."/>
            <person name="Reid A.J."/>
            <person name="Bancroft A.J."/>
            <person name="Nichol S."/>
            <person name="Tracey A."/>
            <person name="Holroyd N."/>
            <person name="Cotton J.A."/>
            <person name="Stanley E.J."/>
            <person name="Zarowiecki M."/>
            <person name="Liu J.Z."/>
            <person name="Huckvale T."/>
            <person name="Cooper P.J."/>
            <person name="Grencis R.K."/>
            <person name="Berriman M."/>
        </authorList>
    </citation>
    <scope>NUCLEOTIDE SEQUENCE [LARGE SCALE GENOMIC DNA]</scope>
    <source>
        <strain evidence="2">Edinburgh</strain>
    </source>
</reference>
<feature type="region of interest" description="Disordered" evidence="1">
    <location>
        <begin position="1"/>
        <end position="22"/>
    </location>
</feature>
<organism evidence="2 3">
    <name type="scientific">Trichuris muris</name>
    <name type="common">Mouse whipworm</name>
    <dbReference type="NCBI Taxonomy" id="70415"/>
    <lineage>
        <taxon>Eukaryota</taxon>
        <taxon>Metazoa</taxon>
        <taxon>Ecdysozoa</taxon>
        <taxon>Nematoda</taxon>
        <taxon>Enoplea</taxon>
        <taxon>Dorylaimia</taxon>
        <taxon>Trichinellida</taxon>
        <taxon>Trichuridae</taxon>
        <taxon>Trichuris</taxon>
    </lineage>
</organism>
<dbReference type="WBParaSite" id="TMUE_2000010369.1">
    <property type="protein sequence ID" value="TMUE_2000010369.1"/>
    <property type="gene ID" value="WBGene00300969"/>
</dbReference>